<dbReference type="GO" id="GO:0004518">
    <property type="term" value="F:nuclease activity"/>
    <property type="evidence" value="ECO:0007669"/>
    <property type="project" value="UniProtKB-KW"/>
</dbReference>
<dbReference type="AlphaFoldDB" id="A0A1C6G1F4"/>
<proteinExistence type="predicted"/>
<protein>
    <submittedName>
        <fullName evidence="5">VRR-NUC domain</fullName>
    </submittedName>
</protein>
<keyword evidence="2" id="KW-0540">Nuclease</keyword>
<dbReference type="Gene3D" id="3.40.1350.10">
    <property type="match status" value="1"/>
</dbReference>
<feature type="domain" description="VRR-NUC" evidence="4">
    <location>
        <begin position="1"/>
        <end position="80"/>
    </location>
</feature>
<dbReference type="InterPro" id="IPR011856">
    <property type="entry name" value="tRNA_endonuc-like_dom_sf"/>
</dbReference>
<dbReference type="EMBL" id="FMHG01000001">
    <property type="protein sequence ID" value="SCJ38995.1"/>
    <property type="molecule type" value="Genomic_DNA"/>
</dbReference>
<keyword evidence="3" id="KW-0378">Hydrolase</keyword>
<dbReference type="SMART" id="SM00990">
    <property type="entry name" value="VRR_NUC"/>
    <property type="match status" value="1"/>
</dbReference>
<gene>
    <name evidence="5" type="ORF">SAMEA3545359_00186</name>
</gene>
<dbReference type="GO" id="GO:0016788">
    <property type="term" value="F:hydrolase activity, acting on ester bonds"/>
    <property type="evidence" value="ECO:0007669"/>
    <property type="project" value="InterPro"/>
</dbReference>
<evidence type="ECO:0000256" key="3">
    <source>
        <dbReference type="ARBA" id="ARBA00022801"/>
    </source>
</evidence>
<dbReference type="GO" id="GO:0003676">
    <property type="term" value="F:nucleic acid binding"/>
    <property type="evidence" value="ECO:0007669"/>
    <property type="project" value="InterPro"/>
</dbReference>
<evidence type="ECO:0000256" key="1">
    <source>
        <dbReference type="ARBA" id="ARBA00001946"/>
    </source>
</evidence>
<reference evidence="5" key="1">
    <citation type="submission" date="2015-09" db="EMBL/GenBank/DDBJ databases">
        <authorList>
            <consortium name="Pathogen Informatics"/>
        </authorList>
    </citation>
    <scope>NUCLEOTIDE SEQUENCE</scope>
    <source>
        <strain evidence="5">2789STDY5834896</strain>
    </source>
</reference>
<sequence>MLEKTVEARLRRLVRERLGGRAYKFESPGTAGMPDRLVCLPGGRVVFVETKQPGKTPRPLQKKRHAELRELGCEVWGCIDTPEKVDKFIADILRGGSHEV</sequence>
<evidence type="ECO:0000259" key="4">
    <source>
        <dbReference type="SMART" id="SM00990"/>
    </source>
</evidence>
<accession>A0A1C6G1F4</accession>
<evidence type="ECO:0000256" key="2">
    <source>
        <dbReference type="ARBA" id="ARBA00022722"/>
    </source>
</evidence>
<comment type="cofactor">
    <cofactor evidence="1">
        <name>Mg(2+)</name>
        <dbReference type="ChEBI" id="CHEBI:18420"/>
    </cofactor>
</comment>
<evidence type="ECO:0000313" key="5">
    <source>
        <dbReference type="EMBL" id="SCJ38995.1"/>
    </source>
</evidence>
<name>A0A1C6G1F4_9FIRM</name>
<organism evidence="5">
    <name type="scientific">uncultured Anaerotruncus sp</name>
    <dbReference type="NCBI Taxonomy" id="905011"/>
    <lineage>
        <taxon>Bacteria</taxon>
        <taxon>Bacillati</taxon>
        <taxon>Bacillota</taxon>
        <taxon>Clostridia</taxon>
        <taxon>Eubacteriales</taxon>
        <taxon>Oscillospiraceae</taxon>
        <taxon>Anaerotruncus</taxon>
        <taxon>environmental samples</taxon>
    </lineage>
</organism>
<dbReference type="InterPro" id="IPR014883">
    <property type="entry name" value="VRR_NUC"/>
</dbReference>